<feature type="region of interest" description="Disordered" evidence="1">
    <location>
        <begin position="53"/>
        <end position="104"/>
    </location>
</feature>
<proteinExistence type="predicted"/>
<accession>A0A381DB53</accession>
<dbReference type="EMBL" id="CP018788">
    <property type="protein sequence ID" value="ARQ99682.1"/>
    <property type="molecule type" value="Genomic_DNA"/>
</dbReference>
<evidence type="ECO:0000313" key="3">
    <source>
        <dbReference type="Proteomes" id="UP000194309"/>
    </source>
</evidence>
<dbReference type="Proteomes" id="UP000194309">
    <property type="component" value="Chromosome"/>
</dbReference>
<evidence type="ECO:0000313" key="2">
    <source>
        <dbReference type="EMBL" id="ARQ99682.1"/>
    </source>
</evidence>
<feature type="compositionally biased region" description="Basic residues" evidence="1">
    <location>
        <begin position="61"/>
        <end position="70"/>
    </location>
</feature>
<accession>A0A1X9SU02</accession>
<protein>
    <submittedName>
        <fullName evidence="2">Uncharacterized protein</fullName>
    </submittedName>
</protein>
<dbReference type="OrthoDB" id="10001979at2"/>
<dbReference type="KEGG" id="cdev:CIGN_1438"/>
<reference evidence="2 3" key="1">
    <citation type="journal article" date="2017" name="Genome Biol. Evol.">
        <title>Comparative Genomic Analysis Identifies a Campylobacter Clade Deficient in Selenium Metabolism.</title>
        <authorList>
            <person name="Miller W.G."/>
            <person name="Yee E."/>
            <person name="Lopes B.S."/>
            <person name="Chapman M.H."/>
            <person name="Huynh S."/>
            <person name="Bono J.L."/>
            <person name="Parker C.T."/>
            <person name="Strachan N.J.C."/>
            <person name="Forbes K.J."/>
        </authorList>
    </citation>
    <scope>NUCLEOTIDE SEQUENCE [LARGE SCALE GENOMIC DNA]</scope>
    <source>
        <strain evidence="2 3">NCTC 13003</strain>
    </source>
</reference>
<evidence type="ECO:0000256" key="1">
    <source>
        <dbReference type="SAM" id="MobiDB-lite"/>
    </source>
</evidence>
<organism evidence="2 3">
    <name type="scientific">Campylobacter devanensis</name>
    <dbReference type="NCBI Taxonomy" id="3161138"/>
    <lineage>
        <taxon>Bacteria</taxon>
        <taxon>Pseudomonadati</taxon>
        <taxon>Campylobacterota</taxon>
        <taxon>Epsilonproteobacteria</taxon>
        <taxon>Campylobacterales</taxon>
        <taxon>Campylobacteraceae</taxon>
        <taxon>Campylobacter</taxon>
    </lineage>
</organism>
<dbReference type="STRING" id="1660064.CIGN_1438"/>
<name>A0A1X9SU02_9BACT</name>
<feature type="compositionally biased region" description="Polar residues" evidence="1">
    <location>
        <begin position="76"/>
        <end position="104"/>
    </location>
</feature>
<keyword evidence="3" id="KW-1185">Reference proteome</keyword>
<gene>
    <name evidence="2" type="ORF">CIGN_1438</name>
</gene>
<dbReference type="AlphaFoldDB" id="A0A1X9SU02"/>
<sequence length="104" mass="11346">MALPFIAGIALGAGIAFAFTKRDQIAKSLGNLNLDKKFQDGINASKATITNIKEKVQAKPERKKPGRKPKAKIETQETPNSQDESNLKSATNLNLENSNPRINQ</sequence>